<comment type="caution">
    <text evidence="8">The sequence shown here is derived from an EMBL/GenBank/DDBJ whole genome shotgun (WGS) entry which is preliminary data.</text>
</comment>
<evidence type="ECO:0000256" key="2">
    <source>
        <dbReference type="ARBA" id="ARBA00022692"/>
    </source>
</evidence>
<evidence type="ECO:0000313" key="8">
    <source>
        <dbReference type="EMBL" id="RYR07742.1"/>
    </source>
</evidence>
<dbReference type="GO" id="GO:0009617">
    <property type="term" value="P:response to bacterium"/>
    <property type="evidence" value="ECO:0007669"/>
    <property type="project" value="InterPro"/>
</dbReference>
<evidence type="ECO:0000259" key="7">
    <source>
        <dbReference type="PROSITE" id="PS50845"/>
    </source>
</evidence>
<dbReference type="STRING" id="3818.A0A444Z0M3"/>
<dbReference type="InterPro" id="IPR045064">
    <property type="entry name" value="Reticulon-like"/>
</dbReference>
<keyword evidence="9" id="KW-1185">Reference proteome</keyword>
<dbReference type="GO" id="GO:0005789">
    <property type="term" value="C:endoplasmic reticulum membrane"/>
    <property type="evidence" value="ECO:0007669"/>
    <property type="project" value="UniProtKB-SubCell"/>
</dbReference>
<gene>
    <name evidence="8" type="ORF">Ahy_B05g075160</name>
</gene>
<keyword evidence="4 6" id="KW-1133">Transmembrane helix</keyword>
<dbReference type="Gramene" id="arahy.Tifrunner.gnm2.ann2.Ah15g432400.1">
    <property type="protein sequence ID" value="arahy.Tifrunner.gnm2.ann2.Ah15g432400.1-CDS"/>
    <property type="gene ID" value="arahy.Tifrunner.gnm2.ann2.Ah15g432400"/>
</dbReference>
<name>A0A444Z0M3_ARAHY</name>
<organism evidence="8 9">
    <name type="scientific">Arachis hypogaea</name>
    <name type="common">Peanut</name>
    <dbReference type="NCBI Taxonomy" id="3818"/>
    <lineage>
        <taxon>Eukaryota</taxon>
        <taxon>Viridiplantae</taxon>
        <taxon>Streptophyta</taxon>
        <taxon>Embryophyta</taxon>
        <taxon>Tracheophyta</taxon>
        <taxon>Spermatophyta</taxon>
        <taxon>Magnoliopsida</taxon>
        <taxon>eudicotyledons</taxon>
        <taxon>Gunneridae</taxon>
        <taxon>Pentapetalae</taxon>
        <taxon>rosids</taxon>
        <taxon>fabids</taxon>
        <taxon>Fabales</taxon>
        <taxon>Fabaceae</taxon>
        <taxon>Papilionoideae</taxon>
        <taxon>50 kb inversion clade</taxon>
        <taxon>dalbergioids sensu lato</taxon>
        <taxon>Dalbergieae</taxon>
        <taxon>Pterocarpus clade</taxon>
        <taxon>Arachis</taxon>
    </lineage>
</organism>
<reference evidence="8 9" key="1">
    <citation type="submission" date="2019-01" db="EMBL/GenBank/DDBJ databases">
        <title>Sequencing of cultivated peanut Arachis hypogaea provides insights into genome evolution and oil improvement.</title>
        <authorList>
            <person name="Chen X."/>
        </authorList>
    </citation>
    <scope>NUCLEOTIDE SEQUENCE [LARGE SCALE GENOMIC DNA]</scope>
    <source>
        <strain evidence="9">cv. Fuhuasheng</strain>
        <tissue evidence="8">Leaves</tissue>
    </source>
</reference>
<protein>
    <recommendedName>
        <fullName evidence="6">Reticulon-like protein</fullName>
    </recommendedName>
</protein>
<dbReference type="EMBL" id="SDMP01000015">
    <property type="protein sequence ID" value="RYR07742.1"/>
    <property type="molecule type" value="Genomic_DNA"/>
</dbReference>
<evidence type="ECO:0000256" key="3">
    <source>
        <dbReference type="ARBA" id="ARBA00022824"/>
    </source>
</evidence>
<dbReference type="OrthoDB" id="567788at2759"/>
<evidence type="ECO:0000256" key="4">
    <source>
        <dbReference type="ARBA" id="ARBA00022989"/>
    </source>
</evidence>
<keyword evidence="5 6" id="KW-0472">Membrane</keyword>
<dbReference type="InterPro" id="IPR003388">
    <property type="entry name" value="Reticulon"/>
</dbReference>
<keyword evidence="2 6" id="KW-0812">Transmembrane</keyword>
<accession>A0A444Z0M3</accession>
<feature type="transmembrane region" description="Helical" evidence="6">
    <location>
        <begin position="44"/>
        <end position="59"/>
    </location>
</feature>
<feature type="domain" description="Reticulon" evidence="7">
    <location>
        <begin position="33"/>
        <end position="218"/>
    </location>
</feature>
<dbReference type="AlphaFoldDB" id="A0A444Z0M3"/>
<dbReference type="Proteomes" id="UP000289738">
    <property type="component" value="Chromosome B05"/>
</dbReference>
<evidence type="ECO:0000313" key="9">
    <source>
        <dbReference type="Proteomes" id="UP000289738"/>
    </source>
</evidence>
<proteinExistence type="predicted"/>
<feature type="transmembrane region" description="Helical" evidence="6">
    <location>
        <begin position="65"/>
        <end position="84"/>
    </location>
</feature>
<dbReference type="Pfam" id="PF02453">
    <property type="entry name" value="Reticulon"/>
    <property type="match status" value="1"/>
</dbReference>
<keyword evidence="3 6" id="KW-0256">Endoplasmic reticulum</keyword>
<dbReference type="PROSITE" id="PS50845">
    <property type="entry name" value="RETICULON"/>
    <property type="match status" value="1"/>
</dbReference>
<evidence type="ECO:0000256" key="1">
    <source>
        <dbReference type="ARBA" id="ARBA00004477"/>
    </source>
</evidence>
<sequence>MAHNPSDSDNEITTTKRKLFEHDIHQVLGGREVADVLLWRNKKISAAILIGMTVIWFLFEVVEYNLVPLLCHISITIMLVLFIWSTMAQIFKWNAPNIPDIILQDYLFEDLATIFHRGFKQLLPMLHYISSGIDLPRFLLIIVSLYMLSVIGTYLSFVNLLYIGFLCMLTLPIMYERYEEEINNLVGNVIVDLRKKYKQFEKRYLSKIPRGSVKEKKRI</sequence>
<comment type="subcellular location">
    <subcellularLocation>
        <location evidence="1 6">Endoplasmic reticulum membrane</location>
        <topology evidence="1 6">Multi-pass membrane protein</topology>
    </subcellularLocation>
</comment>
<dbReference type="PANTHER" id="PTHR10994:SF85">
    <property type="entry name" value="RETICULON-LIKE PROTEIN B9"/>
    <property type="match status" value="1"/>
</dbReference>
<dbReference type="PANTHER" id="PTHR10994">
    <property type="entry name" value="RETICULON"/>
    <property type="match status" value="1"/>
</dbReference>
<evidence type="ECO:0000256" key="5">
    <source>
        <dbReference type="ARBA" id="ARBA00023136"/>
    </source>
</evidence>
<evidence type="ECO:0000256" key="6">
    <source>
        <dbReference type="RuleBase" id="RU363132"/>
    </source>
</evidence>